<comment type="caution">
    <text evidence="4">The sequence shown here is derived from an EMBL/GenBank/DDBJ whole genome shotgun (WGS) entry which is preliminary data.</text>
</comment>
<dbReference type="Gene3D" id="1.10.3410.10">
    <property type="entry name" value="putative deoxyguanosinetriphosphate triphosphohydrolase like domain"/>
    <property type="match status" value="1"/>
</dbReference>
<reference evidence="4" key="3">
    <citation type="submission" date="2023-05" db="EMBL/GenBank/DDBJ databases">
        <authorList>
            <person name="Smith C.H."/>
        </authorList>
    </citation>
    <scope>NUCLEOTIDE SEQUENCE</scope>
    <source>
        <strain evidence="4">CHS0354</strain>
        <tissue evidence="4">Mantle</tissue>
    </source>
</reference>
<evidence type="ECO:0000313" key="5">
    <source>
        <dbReference type="Proteomes" id="UP001195483"/>
    </source>
</evidence>
<sequence>MDWETIISSQRTGDTEHTSDNIRSDYQRDFDRIVFSSGFRRLQHKTQIFPLPGSTFVHNRLTHSLEVSSVGRSLGKAVGNRLFERHRFDKHFQNPGQIYRTYWRRPCLAHDIGNPAFGHSGESSISRYFTENSETSISGKPLRDHFSNPEWEDLTHFEGNANGFRKNPGGLLLTYTTLASFIKYPCSSPTASENKKQPTAEKRIHHNKYGFFASEEPLFLDIAHKLELIEESSNPTAFCRHPFVFLTEAADDICYHIIDFEDAHRVGIIRQEKAEELMTAIIQTLKPEEVNKINFNMNRITNANERISYLRGKCINCLSESAVEIFMAYEQDIITGRMNKSLFTLTAEECPALKELKQISSEKIYKHKSVIEIEIAGYHILQKLLNLFVPSVLASKPDNTEEKIISLIPEQFKTDSDKPYTRIMALLDFISGMTDPFATDMYRRVTGIEIAHYN</sequence>
<dbReference type="SMART" id="SM00471">
    <property type="entry name" value="HDc"/>
    <property type="match status" value="1"/>
</dbReference>
<dbReference type="Gene3D" id="1.10.3210.10">
    <property type="entry name" value="Hypothetical protein af1432"/>
    <property type="match status" value="1"/>
</dbReference>
<evidence type="ECO:0000256" key="2">
    <source>
        <dbReference type="SAM" id="MobiDB-lite"/>
    </source>
</evidence>
<feature type="domain" description="HD/PDEase" evidence="3">
    <location>
        <begin position="56"/>
        <end position="265"/>
    </location>
</feature>
<dbReference type="InterPro" id="IPR023293">
    <property type="entry name" value="dGTP_triP_hydro_central_sf"/>
</dbReference>
<dbReference type="Gene3D" id="1.10.3550.10">
    <property type="entry name" value="eoxyguanosinetriphosphate triphosphohydrolase domain-like"/>
    <property type="match status" value="1"/>
</dbReference>
<organism evidence="4 5">
    <name type="scientific">Potamilus streckersoni</name>
    <dbReference type="NCBI Taxonomy" id="2493646"/>
    <lineage>
        <taxon>Eukaryota</taxon>
        <taxon>Metazoa</taxon>
        <taxon>Spiralia</taxon>
        <taxon>Lophotrochozoa</taxon>
        <taxon>Mollusca</taxon>
        <taxon>Bivalvia</taxon>
        <taxon>Autobranchia</taxon>
        <taxon>Heteroconchia</taxon>
        <taxon>Palaeoheterodonta</taxon>
        <taxon>Unionida</taxon>
        <taxon>Unionoidea</taxon>
        <taxon>Unionidae</taxon>
        <taxon>Ambleminae</taxon>
        <taxon>Lampsilini</taxon>
        <taxon>Potamilus</taxon>
    </lineage>
</organism>
<evidence type="ECO:0000259" key="3">
    <source>
        <dbReference type="SMART" id="SM00471"/>
    </source>
</evidence>
<dbReference type="SUPFAM" id="SSF109604">
    <property type="entry name" value="HD-domain/PDEase-like"/>
    <property type="match status" value="1"/>
</dbReference>
<accession>A0AAE0S337</accession>
<feature type="compositionally biased region" description="Polar residues" evidence="2">
    <location>
        <begin position="1"/>
        <end position="12"/>
    </location>
</feature>
<dbReference type="Proteomes" id="UP001195483">
    <property type="component" value="Unassembled WGS sequence"/>
</dbReference>
<protein>
    <recommendedName>
        <fullName evidence="3">HD/PDEase domain-containing protein</fullName>
    </recommendedName>
</protein>
<feature type="region of interest" description="Disordered" evidence="2">
    <location>
        <begin position="1"/>
        <end position="21"/>
    </location>
</feature>
<evidence type="ECO:0000256" key="1">
    <source>
        <dbReference type="ARBA" id="ARBA00022801"/>
    </source>
</evidence>
<reference evidence="4" key="1">
    <citation type="journal article" date="2021" name="Genome Biol. Evol.">
        <title>A High-Quality Reference Genome for a Parasitic Bivalve with Doubly Uniparental Inheritance (Bivalvia: Unionida).</title>
        <authorList>
            <person name="Smith C.H."/>
        </authorList>
    </citation>
    <scope>NUCLEOTIDE SEQUENCE</scope>
    <source>
        <strain evidence="4">CHS0354</strain>
    </source>
</reference>
<dbReference type="NCBIfam" id="TIGR01353">
    <property type="entry name" value="dGTP_triPase"/>
    <property type="match status" value="1"/>
</dbReference>
<dbReference type="InterPro" id="IPR026875">
    <property type="entry name" value="PHydrolase_assoc_dom"/>
</dbReference>
<dbReference type="InterPro" id="IPR006261">
    <property type="entry name" value="dGTPase"/>
</dbReference>
<gene>
    <name evidence="4" type="ORF">CHS0354_035305</name>
</gene>
<evidence type="ECO:0000313" key="4">
    <source>
        <dbReference type="EMBL" id="KAK3584224.1"/>
    </source>
</evidence>
<proteinExistence type="predicted"/>
<dbReference type="GO" id="GO:0016793">
    <property type="term" value="F:triphosphoric monoester hydrolase activity"/>
    <property type="evidence" value="ECO:0007669"/>
    <property type="project" value="InterPro"/>
</dbReference>
<reference evidence="4" key="2">
    <citation type="journal article" date="2021" name="Genome Biol. Evol.">
        <title>Developing a high-quality reference genome for a parasitic bivalve with doubly uniparental inheritance (Bivalvia: Unionida).</title>
        <authorList>
            <person name="Smith C.H."/>
        </authorList>
    </citation>
    <scope>NUCLEOTIDE SEQUENCE</scope>
    <source>
        <strain evidence="4">CHS0354</strain>
        <tissue evidence="4">Mantle</tissue>
    </source>
</reference>
<dbReference type="InterPro" id="IPR027432">
    <property type="entry name" value="dGTP_triphosphohydrolase_C"/>
</dbReference>
<dbReference type="AlphaFoldDB" id="A0AAE0S337"/>
<name>A0AAE0S337_9BIVA</name>
<keyword evidence="1" id="KW-0378">Hydrolase</keyword>
<dbReference type="EMBL" id="JAEAOA010002069">
    <property type="protein sequence ID" value="KAK3584224.1"/>
    <property type="molecule type" value="Genomic_DNA"/>
</dbReference>
<dbReference type="Pfam" id="PF13286">
    <property type="entry name" value="HD_assoc"/>
    <property type="match status" value="1"/>
</dbReference>
<keyword evidence="5" id="KW-1185">Reference proteome</keyword>
<dbReference type="InterPro" id="IPR003607">
    <property type="entry name" value="HD/PDEase_dom"/>
</dbReference>